<feature type="domain" description="IPT/TIG" evidence="2">
    <location>
        <begin position="142"/>
        <end position="202"/>
    </location>
</feature>
<keyword evidence="1" id="KW-0732">Signal</keyword>
<dbReference type="Pfam" id="PF18329">
    <property type="entry name" value="SGBP_B_XBD"/>
    <property type="match status" value="1"/>
</dbReference>
<evidence type="ECO:0000259" key="3">
    <source>
        <dbReference type="Pfam" id="PF18329"/>
    </source>
</evidence>
<accession>A0AAW6M123</accession>
<evidence type="ECO:0000259" key="2">
    <source>
        <dbReference type="Pfam" id="PF01833"/>
    </source>
</evidence>
<dbReference type="InterPro" id="IPR013783">
    <property type="entry name" value="Ig-like_fold"/>
</dbReference>
<feature type="domain" description="Surface glycan-binding protein B xyloglucan binding" evidence="3">
    <location>
        <begin position="210"/>
        <end position="437"/>
    </location>
</feature>
<reference evidence="4" key="1">
    <citation type="submission" date="2023-03" db="EMBL/GenBank/DDBJ databases">
        <title>DFI Biobank Strains.</title>
        <authorList>
            <person name="Mostad J."/>
            <person name="Paddock L."/>
            <person name="Medina S."/>
            <person name="Waligurski E."/>
            <person name="Barat B."/>
            <person name="Smith R."/>
            <person name="Burgo V."/>
            <person name="Metcalfe C."/>
            <person name="Woodson C."/>
            <person name="Sundararajan A."/>
            <person name="Ramaswamy R."/>
            <person name="Lin H."/>
            <person name="Pamer E.G."/>
        </authorList>
    </citation>
    <scope>NUCLEOTIDE SEQUENCE</scope>
    <source>
        <strain evidence="4">DFI.9.5</strain>
    </source>
</reference>
<gene>
    <name evidence="4" type="ORF">PZH42_15915</name>
</gene>
<protein>
    <submittedName>
        <fullName evidence="4">Glycan-binding surface protein</fullName>
    </submittedName>
</protein>
<evidence type="ECO:0000256" key="1">
    <source>
        <dbReference type="SAM" id="SignalP"/>
    </source>
</evidence>
<dbReference type="AlphaFoldDB" id="A0AAW6M123"/>
<dbReference type="Gene3D" id="2.60.40.10">
    <property type="entry name" value="Immunoglobulins"/>
    <property type="match status" value="2"/>
</dbReference>
<evidence type="ECO:0000313" key="5">
    <source>
        <dbReference type="Proteomes" id="UP001221924"/>
    </source>
</evidence>
<name>A0AAW6M123_9BACE</name>
<dbReference type="InterPro" id="IPR040475">
    <property type="entry name" value="SGBP_B_XBD"/>
</dbReference>
<dbReference type="GO" id="GO:0030247">
    <property type="term" value="F:polysaccharide binding"/>
    <property type="evidence" value="ECO:0007669"/>
    <property type="project" value="InterPro"/>
</dbReference>
<feature type="chain" id="PRO_5043610978" evidence="1">
    <location>
        <begin position="22"/>
        <end position="438"/>
    </location>
</feature>
<evidence type="ECO:0000313" key="4">
    <source>
        <dbReference type="EMBL" id="MDE8695595.1"/>
    </source>
</evidence>
<dbReference type="InterPro" id="IPR014756">
    <property type="entry name" value="Ig_E-set"/>
</dbReference>
<dbReference type="EMBL" id="JARFID010000016">
    <property type="protein sequence ID" value="MDE8695595.1"/>
    <property type="molecule type" value="Genomic_DNA"/>
</dbReference>
<dbReference type="RefSeq" id="WP_149926865.1">
    <property type="nucleotide sequence ID" value="NZ_CAXKYC010000032.1"/>
</dbReference>
<dbReference type="InterPro" id="IPR002909">
    <property type="entry name" value="IPT_dom"/>
</dbReference>
<organism evidence="4 5">
    <name type="scientific">Bacteroides cellulosilyticus</name>
    <dbReference type="NCBI Taxonomy" id="246787"/>
    <lineage>
        <taxon>Bacteria</taxon>
        <taxon>Pseudomonadati</taxon>
        <taxon>Bacteroidota</taxon>
        <taxon>Bacteroidia</taxon>
        <taxon>Bacteroidales</taxon>
        <taxon>Bacteroidaceae</taxon>
        <taxon>Bacteroides</taxon>
    </lineage>
</organism>
<feature type="signal peptide" evidence="1">
    <location>
        <begin position="1"/>
        <end position="21"/>
    </location>
</feature>
<dbReference type="Proteomes" id="UP001221924">
    <property type="component" value="Unassembled WGS sequence"/>
</dbReference>
<comment type="caution">
    <text evidence="4">The sequence shown here is derived from an EMBL/GenBank/DDBJ whole genome shotgun (WGS) entry which is preliminary data.</text>
</comment>
<dbReference type="PROSITE" id="PS51257">
    <property type="entry name" value="PROKAR_LIPOPROTEIN"/>
    <property type="match status" value="1"/>
</dbReference>
<dbReference type="Pfam" id="PF01833">
    <property type="entry name" value="TIG"/>
    <property type="match status" value="1"/>
</dbReference>
<sequence>MKIKRYFKWMICLTVTTLAFTACEDQPDAFENTGGLPEVSYIRLPYTASSDSLIVSGYMGNTICMVGNNLTSIRRLYFNDQEATLNTSYITGNTLLVDIPNTIPGVVSDKIYMVSCNNDTVTYDFHVSVPAPMVRTMSFEYAPVGSVVTINGDYFIDDPNVPLSVKFGEIPAVIEHFTKTAIDVVVPEGAAESAVTVETVYGATKSVFHYRESRGLMFDFDGITGLGNHGWHNVPIETDADAPSGNYIMLGDGATLMAAEGPWNDGKFAFEYWPGDWSTPTDYPADGIRLFDFVDFNDFKNMAIKFEMCIPAEYAWGAGALQVIFAGTDKVTLGNAGTDIYGNAVPGPNNTYFQNSELPRALYRPWTASGPYHTNGKWITVTLPIATEFVYAFEGGIATGALKKTDFASLVLFVVGGGISGTDCTPLIKIDNIRAVPN</sequence>
<dbReference type="CDD" id="cd00102">
    <property type="entry name" value="IPT"/>
    <property type="match status" value="1"/>
</dbReference>
<dbReference type="SUPFAM" id="SSF81296">
    <property type="entry name" value="E set domains"/>
    <property type="match status" value="1"/>
</dbReference>
<proteinExistence type="predicted"/>